<dbReference type="InterPro" id="IPR002059">
    <property type="entry name" value="CSP_DNA-bd"/>
</dbReference>
<dbReference type="Pfam" id="PF00313">
    <property type="entry name" value="CSD"/>
    <property type="match status" value="1"/>
</dbReference>
<protein>
    <submittedName>
        <fullName evidence="5">Cold shock and DUF1294 domain-containing protein</fullName>
    </submittedName>
    <submittedName>
        <fullName evidence="6">Cold shock protein CspE</fullName>
    </submittedName>
</protein>
<dbReference type="EMBL" id="FXXI01000001">
    <property type="protein sequence ID" value="SMR98993.1"/>
    <property type="molecule type" value="Genomic_DNA"/>
</dbReference>
<dbReference type="InterPro" id="IPR010718">
    <property type="entry name" value="DUF1294"/>
</dbReference>
<keyword evidence="3" id="KW-1133">Transmembrane helix</keyword>
<evidence type="ECO:0000313" key="5">
    <source>
        <dbReference type="EMBL" id="MDW6004209.1"/>
    </source>
</evidence>
<accession>A0A1Y6ISE5</accession>
<comment type="subcellular location">
    <subcellularLocation>
        <location evidence="2">Cytoplasm</location>
    </subcellularLocation>
</comment>
<dbReference type="RefSeq" id="WP_200807638.1">
    <property type="nucleotide sequence ID" value="NZ_AP024883.1"/>
</dbReference>
<dbReference type="InterPro" id="IPR012340">
    <property type="entry name" value="NA-bd_OB-fold"/>
</dbReference>
<dbReference type="PANTHER" id="PTHR12962">
    <property type="entry name" value="CALCIUM-REGULATED HEAT STABLE PROTEIN CRHSP-24-RELATED"/>
    <property type="match status" value="1"/>
</dbReference>
<evidence type="ECO:0000313" key="8">
    <source>
        <dbReference type="Proteomes" id="UP001283366"/>
    </source>
</evidence>
<feature type="transmembrane region" description="Helical" evidence="3">
    <location>
        <begin position="163"/>
        <end position="191"/>
    </location>
</feature>
<name>A0A1Y6ISE5_9VIBR</name>
<keyword evidence="3" id="KW-0812">Transmembrane</keyword>
<dbReference type="Proteomes" id="UP001283366">
    <property type="component" value="Unassembled WGS sequence"/>
</dbReference>
<sequence length="195" mass="22128">MKGKIVKWNDSKGYGFISALNSELRVFVHISSFRSVSQRPKLNDQVTFEVTKDKQGRINATDVRFDGIDKLPVTVLFGTTFLVFVCASVVVLNGQWIFVPLYFSLSLFTYLMYAWDKQAAQTGGWRTSENVLHMLSLIGGWPGALLAQNQLRHKSQKQPFKSILWVTIFLNIGLFSLTFSISGHELILYLLGNMR</sequence>
<proteinExistence type="predicted"/>
<evidence type="ECO:0000259" key="4">
    <source>
        <dbReference type="PROSITE" id="PS51857"/>
    </source>
</evidence>
<reference evidence="6 7" key="1">
    <citation type="submission" date="2017-05" db="EMBL/GenBank/DDBJ databases">
        <authorList>
            <person name="Song R."/>
            <person name="Chenine A.L."/>
            <person name="Ruprecht R.M."/>
        </authorList>
    </citation>
    <scope>NUCLEOTIDE SEQUENCE [LARGE SCALE GENOMIC DNA]</scope>
    <source>
        <strain evidence="6 7">CECT 7927</strain>
    </source>
</reference>
<dbReference type="AlphaFoldDB" id="A0A1Y6ISE5"/>
<dbReference type="Proteomes" id="UP000196125">
    <property type="component" value="Unassembled WGS sequence"/>
</dbReference>
<keyword evidence="3" id="KW-0472">Membrane</keyword>
<feature type="domain" description="CSD" evidence="4">
    <location>
        <begin position="1"/>
        <end position="65"/>
    </location>
</feature>
<reference evidence="5 8" key="2">
    <citation type="submission" date="2023-11" db="EMBL/GenBank/DDBJ databases">
        <title>Plant-associative lifestyle of Vibrio porteresiae and its evolutionary dynamics.</title>
        <authorList>
            <person name="Rameshkumar N."/>
            <person name="Kirti K."/>
        </authorList>
    </citation>
    <scope>NUCLEOTIDE SEQUENCE [LARGE SCALE GENOMIC DNA]</scope>
    <source>
        <strain evidence="5 8">MSSRF38</strain>
    </source>
</reference>
<dbReference type="SMART" id="SM00357">
    <property type="entry name" value="CSP"/>
    <property type="match status" value="1"/>
</dbReference>
<evidence type="ECO:0000313" key="7">
    <source>
        <dbReference type="Proteomes" id="UP000196125"/>
    </source>
</evidence>
<gene>
    <name evidence="5" type="ORF">SBX37_15215</name>
    <name evidence="6" type="ORF">VIM7927_00215</name>
</gene>
<dbReference type="PROSITE" id="PS00352">
    <property type="entry name" value="CSD_1"/>
    <property type="match status" value="1"/>
</dbReference>
<dbReference type="InterPro" id="IPR019844">
    <property type="entry name" value="CSD_CS"/>
</dbReference>
<dbReference type="InterPro" id="IPR052069">
    <property type="entry name" value="Ca-reg_mRNA-binding_domain"/>
</dbReference>
<evidence type="ECO:0000256" key="3">
    <source>
        <dbReference type="SAM" id="Phobius"/>
    </source>
</evidence>
<dbReference type="GO" id="GO:0005829">
    <property type="term" value="C:cytosol"/>
    <property type="evidence" value="ECO:0007669"/>
    <property type="project" value="UniProtKB-ARBA"/>
</dbReference>
<feature type="transmembrane region" description="Helical" evidence="3">
    <location>
        <begin position="71"/>
        <end position="91"/>
    </location>
</feature>
<dbReference type="CDD" id="cd04458">
    <property type="entry name" value="CSP_CDS"/>
    <property type="match status" value="1"/>
</dbReference>
<keyword evidence="8" id="KW-1185">Reference proteome</keyword>
<dbReference type="PROSITE" id="PS51857">
    <property type="entry name" value="CSD_2"/>
    <property type="match status" value="1"/>
</dbReference>
<dbReference type="InterPro" id="IPR011129">
    <property type="entry name" value="CSD"/>
</dbReference>
<keyword evidence="1" id="KW-0597">Phosphoprotein</keyword>
<dbReference type="GO" id="GO:0043488">
    <property type="term" value="P:regulation of mRNA stability"/>
    <property type="evidence" value="ECO:0007669"/>
    <property type="project" value="TreeGrafter"/>
</dbReference>
<dbReference type="Pfam" id="PF06961">
    <property type="entry name" value="DUF1294"/>
    <property type="match status" value="1"/>
</dbReference>
<evidence type="ECO:0000256" key="1">
    <source>
        <dbReference type="ARBA" id="ARBA00022553"/>
    </source>
</evidence>
<feature type="transmembrane region" description="Helical" evidence="3">
    <location>
        <begin position="97"/>
        <end position="115"/>
    </location>
</feature>
<organism evidence="6 7">
    <name type="scientific">Vibrio mangrovi</name>
    <dbReference type="NCBI Taxonomy" id="474394"/>
    <lineage>
        <taxon>Bacteria</taxon>
        <taxon>Pseudomonadati</taxon>
        <taxon>Pseudomonadota</taxon>
        <taxon>Gammaproteobacteria</taxon>
        <taxon>Vibrionales</taxon>
        <taxon>Vibrionaceae</taxon>
        <taxon>Vibrio</taxon>
    </lineage>
</organism>
<dbReference type="EMBL" id="JAWRCO010000001">
    <property type="protein sequence ID" value="MDW6004209.1"/>
    <property type="molecule type" value="Genomic_DNA"/>
</dbReference>
<evidence type="ECO:0000313" key="6">
    <source>
        <dbReference type="EMBL" id="SMR98993.1"/>
    </source>
</evidence>
<dbReference type="SUPFAM" id="SSF50249">
    <property type="entry name" value="Nucleic acid-binding proteins"/>
    <property type="match status" value="1"/>
</dbReference>
<dbReference type="Gene3D" id="2.40.50.140">
    <property type="entry name" value="Nucleic acid-binding proteins"/>
    <property type="match status" value="1"/>
</dbReference>
<evidence type="ECO:0000256" key="2">
    <source>
        <dbReference type="RuleBase" id="RU000408"/>
    </source>
</evidence>
<dbReference type="PANTHER" id="PTHR12962:SF1">
    <property type="entry name" value="COLD SHOCK DOMAIN-CONTAINING PROTEIN CG9705"/>
    <property type="match status" value="1"/>
</dbReference>
<dbReference type="GO" id="GO:0003730">
    <property type="term" value="F:mRNA 3'-UTR binding"/>
    <property type="evidence" value="ECO:0007669"/>
    <property type="project" value="TreeGrafter"/>
</dbReference>